<dbReference type="Proteomes" id="UP001234178">
    <property type="component" value="Unassembled WGS sequence"/>
</dbReference>
<proteinExistence type="predicted"/>
<keyword evidence="2" id="KW-1185">Reference proteome</keyword>
<name>A0ABQ9Z056_9CRUS</name>
<evidence type="ECO:0000313" key="1">
    <source>
        <dbReference type="EMBL" id="KAK4006267.1"/>
    </source>
</evidence>
<accession>A0ABQ9Z056</accession>
<gene>
    <name evidence="1" type="ORF">OUZ56_011423</name>
</gene>
<sequence>MASPQAPPTPISKLSDMTPKLCVQNDPTRMRRAAFHLVSMWFILFIVRLNCKTPKNPRPNIVVILIDDLDYVLAGLKQIGMATVELQDSRTPKTHETIELQYLKYDIKCPTVELQHPTVEPRHPTVEPQHPTVKLH</sequence>
<organism evidence="1 2">
    <name type="scientific">Daphnia magna</name>
    <dbReference type="NCBI Taxonomy" id="35525"/>
    <lineage>
        <taxon>Eukaryota</taxon>
        <taxon>Metazoa</taxon>
        <taxon>Ecdysozoa</taxon>
        <taxon>Arthropoda</taxon>
        <taxon>Crustacea</taxon>
        <taxon>Branchiopoda</taxon>
        <taxon>Diplostraca</taxon>
        <taxon>Cladocera</taxon>
        <taxon>Anomopoda</taxon>
        <taxon>Daphniidae</taxon>
        <taxon>Daphnia</taxon>
    </lineage>
</organism>
<dbReference type="EMBL" id="JAOYFB010000002">
    <property type="protein sequence ID" value="KAK4006267.1"/>
    <property type="molecule type" value="Genomic_DNA"/>
</dbReference>
<reference evidence="1 2" key="1">
    <citation type="journal article" date="2023" name="Nucleic Acids Res.">
        <title>The hologenome of Daphnia magna reveals possible DNA methylation and microbiome-mediated evolution of the host genome.</title>
        <authorList>
            <person name="Chaturvedi A."/>
            <person name="Li X."/>
            <person name="Dhandapani V."/>
            <person name="Marshall H."/>
            <person name="Kissane S."/>
            <person name="Cuenca-Cambronero M."/>
            <person name="Asole G."/>
            <person name="Calvet F."/>
            <person name="Ruiz-Romero M."/>
            <person name="Marangio P."/>
            <person name="Guigo R."/>
            <person name="Rago D."/>
            <person name="Mirbahai L."/>
            <person name="Eastwood N."/>
            <person name="Colbourne J.K."/>
            <person name="Zhou J."/>
            <person name="Mallon E."/>
            <person name="Orsini L."/>
        </authorList>
    </citation>
    <scope>NUCLEOTIDE SEQUENCE [LARGE SCALE GENOMIC DNA]</scope>
    <source>
        <strain evidence="1">LRV0_1</strain>
    </source>
</reference>
<evidence type="ECO:0000313" key="2">
    <source>
        <dbReference type="Proteomes" id="UP001234178"/>
    </source>
</evidence>
<protein>
    <submittedName>
        <fullName evidence="1">Uncharacterized protein</fullName>
    </submittedName>
</protein>
<comment type="caution">
    <text evidence="1">The sequence shown here is derived from an EMBL/GenBank/DDBJ whole genome shotgun (WGS) entry which is preliminary data.</text>
</comment>